<dbReference type="Gene3D" id="3.30.70.250">
    <property type="entry name" value="Malonyl-CoA ACP transacylase, ACP-binding"/>
    <property type="match status" value="1"/>
</dbReference>
<dbReference type="InterPro" id="IPR014030">
    <property type="entry name" value="Ketoacyl_synth_N"/>
</dbReference>
<proteinExistence type="inferred from homology"/>
<dbReference type="InterPro" id="IPR050830">
    <property type="entry name" value="Fungal_FAS"/>
</dbReference>
<dbReference type="CDD" id="cd00828">
    <property type="entry name" value="elong_cond_enzymes"/>
    <property type="match status" value="1"/>
</dbReference>
<dbReference type="Pfam" id="PF00109">
    <property type="entry name" value="ketoacyl-synt"/>
    <property type="match status" value="1"/>
</dbReference>
<dbReference type="InterPro" id="IPR003965">
    <property type="entry name" value="Fatty_acid_synthase"/>
</dbReference>
<dbReference type="Pfam" id="PF02801">
    <property type="entry name" value="Ketoacyl-synt_C"/>
    <property type="match status" value="1"/>
</dbReference>
<dbReference type="PRINTS" id="PR01483">
    <property type="entry name" value="FASYNTHASE"/>
</dbReference>
<dbReference type="SUPFAM" id="SSF52151">
    <property type="entry name" value="FabD/lysophospholipase-like"/>
    <property type="match status" value="2"/>
</dbReference>
<organism evidence="8 9">
    <name type="scientific">Candidatus Corynebacterium gallistercoris</name>
    <dbReference type="NCBI Taxonomy" id="2838530"/>
    <lineage>
        <taxon>Bacteria</taxon>
        <taxon>Bacillati</taxon>
        <taxon>Actinomycetota</taxon>
        <taxon>Actinomycetes</taxon>
        <taxon>Mycobacteriales</taxon>
        <taxon>Corynebacteriaceae</taxon>
        <taxon>Corynebacterium</taxon>
    </lineage>
</organism>
<protein>
    <submittedName>
        <fullName evidence="8">DUF1729 domain-containing protein</fullName>
    </submittedName>
</protein>
<dbReference type="SUPFAM" id="SSF51412">
    <property type="entry name" value="Inosine monophosphate dehydrogenase (IMPDH)"/>
    <property type="match status" value="1"/>
</dbReference>
<dbReference type="Gene3D" id="3.10.129.10">
    <property type="entry name" value="Hotdog Thioesterase"/>
    <property type="match status" value="1"/>
</dbReference>
<dbReference type="InterPro" id="IPR013785">
    <property type="entry name" value="Aldolase_TIM"/>
</dbReference>
<dbReference type="Proteomes" id="UP000824189">
    <property type="component" value="Unassembled WGS sequence"/>
</dbReference>
<feature type="region of interest" description="Disordered" evidence="6">
    <location>
        <begin position="2085"/>
        <end position="2104"/>
    </location>
</feature>
<reference evidence="8" key="2">
    <citation type="submission" date="2021-04" db="EMBL/GenBank/DDBJ databases">
        <authorList>
            <person name="Gilroy R."/>
        </authorList>
    </citation>
    <scope>NUCLEOTIDE SEQUENCE</scope>
    <source>
        <strain evidence="8">4376</strain>
    </source>
</reference>
<evidence type="ECO:0000256" key="1">
    <source>
        <dbReference type="ARBA" id="ARBA00005254"/>
    </source>
</evidence>
<dbReference type="SUPFAM" id="SSF54637">
    <property type="entry name" value="Thioesterase/thiol ester dehydrase-isomerase"/>
    <property type="match status" value="1"/>
</dbReference>
<evidence type="ECO:0000256" key="4">
    <source>
        <dbReference type="ARBA" id="ARBA00022857"/>
    </source>
</evidence>
<feature type="domain" description="Ketosynthase family 3 (KS3)" evidence="7">
    <location>
        <begin position="2221"/>
        <end position="2664"/>
    </location>
</feature>
<evidence type="ECO:0000256" key="3">
    <source>
        <dbReference type="ARBA" id="ARBA00022801"/>
    </source>
</evidence>
<dbReference type="InterPro" id="IPR029069">
    <property type="entry name" value="HotDog_dom_sf"/>
</dbReference>
<dbReference type="Gene3D" id="1.20.930.70">
    <property type="match status" value="1"/>
</dbReference>
<dbReference type="GO" id="GO:0016787">
    <property type="term" value="F:hydrolase activity"/>
    <property type="evidence" value="ECO:0007669"/>
    <property type="project" value="UniProtKB-KW"/>
</dbReference>
<reference evidence="8" key="1">
    <citation type="journal article" date="2021" name="PeerJ">
        <title>Extensive microbial diversity within the chicken gut microbiome revealed by metagenomics and culture.</title>
        <authorList>
            <person name="Gilroy R."/>
            <person name="Ravi A."/>
            <person name="Getino M."/>
            <person name="Pursley I."/>
            <person name="Horton D.L."/>
            <person name="Alikhan N.F."/>
            <person name="Baker D."/>
            <person name="Gharbi K."/>
            <person name="Hall N."/>
            <person name="Watson M."/>
            <person name="Adriaenssens E.M."/>
            <person name="Foster-Nyarko E."/>
            <person name="Jarju S."/>
            <person name="Secka A."/>
            <person name="Antonio M."/>
            <person name="Oren A."/>
            <person name="Chaudhuri R.R."/>
            <person name="La Ragione R."/>
            <person name="Hildebrand F."/>
            <person name="Pallen M.J."/>
        </authorList>
    </citation>
    <scope>NUCLEOTIDE SEQUENCE</scope>
    <source>
        <strain evidence="8">4376</strain>
    </source>
</reference>
<dbReference type="Gene3D" id="3.20.20.70">
    <property type="entry name" value="Aldolase class I"/>
    <property type="match status" value="1"/>
</dbReference>
<feature type="region of interest" description="Disordered" evidence="6">
    <location>
        <begin position="1484"/>
        <end position="1525"/>
    </location>
</feature>
<dbReference type="InterPro" id="IPR020841">
    <property type="entry name" value="PKS_Beta-ketoAc_synthase_dom"/>
</dbReference>
<sequence length="2713" mass="293257">MTYGYIFAGQGNQWKPLLEEQLRDPRIAEALEQLAARARTHLEKRTGELSASGGLPSMEAILEQDLSVPGIAAVQYGQITALTLAGFEATAAAGHSQGVLGAAMLEHDPAEIFAIAWLIGAEAERSRLIDGGMVSVRGVELEDYALKNGYRHYVLSGTRKELEGRIRGLDAQVDWLDVRIPFHSPLLGLPTWEGLPNPELAERLARAVLQEPVDWPAQVTQLAELDVDWLIHLGPGQAVAALTEAAVQGRGIGVADASTLEAVDRLAAGHWPERPRPWSDFAPKLRGRVETKFTRLTGKSPILLAGMTPTTVDPEIVAAAANAGFWAELAGGGQVTEEVFAGNLAKLKSLLKPGATAQFNAMFMDRYLWNLQFGAQRIVTKARESGAPFDGVVISAGIPDLEEAPALVEEFRRAGFAYVAFKPGTVEQIRAVLAIADALTCSVIMHVEDGHAGGHHSWENLQDLLRATYAEIRRRDNVVLCVGGGIGTPDRAADYLTGEWHDPAMPVDGVLIGTAAMTAKEAKTTEEVKDLLVATQGTQEWIQPGQSSGGVTSGLSHLRADMHEIDNSAAACARLIAEVEGDLARVNSRREEIIAALNKTSKPYFGELTQMTYAELMKRFLELSWPWVDISWEQRFWELLERVEARLASVDHGPVEPHAEGTPHAAVEAILQAYDCDVTLTPLDAAWFVELCRKYPKPMGFVPVIDEDLLRWWGQDSLWQSQDDRYPADAVRIIPGPASVGGITTKNEPIADLLGRFEAATAQRLQQEPPARRDIKESPFIQWMGHLMDNPAYHMPVEWDGRTMRIPLDARDHAHAVRELTIPLIETDGVPVVDADRLPESMRALLAGTAGVGNRGVTGDVAYLPEMQPGETFGVAHYSFTVSENLGTDHAAVTGGRGMVPDALLGPCWPAIYSALGSAEVEGPVIEGLLNAVHLDHTADIPELPEGRVDVRAWADEVQESSSGRVVQVNVELLQGEVIGRFTERFAIRGRVFGATPPPPPASLEMRDLPRKTLTKGRITAPADMSNFAWVSGDFNPIHTSYTAARVAGLEAPLVHGMWLSAAAQHMVPGRVVHWTYRMFGPVNLRDEIELQVERIGRAGGLVVQVNCRIDGQLVSQGTALLAEPVTAYVYPGQGIQSQGMGLEEHAVWDRADAHTRTMGFSIKAIVRDNPTAITVRGQRFQHPEGVLNLTQFTQVALATLAYAQTEKLRREDTLRADAYLAGHSLGEYNALSAFGVIDFETVLELVYQRGTTMHGLVERDEQGRSNYRMGALRPHGVDAKEFVAQVSEETGEFLEIVNYNLAGKQYAVAGTVAGIEALERKAQSLGERAFVRVPGVDVPFHSRVLRGGVADFRQCLDELLPQELDYKPLIGRYVPNLVARTFQLDREFVDAVLEVADSEPLRQADWQALTDAEKARILLVELLAWQFASPVRWIETQELLLERVEDYVEVGLASSPTLANLAARTQAMLGTKARILNVQRDEQEVFERDEPQAQAQSAQPQPEPEPPAQAQPVQSQPAQQVQAAPAEIPFTAADAIRTLLAYACKVRPDQIADTDTTGTLTNGVSSRLNQLLMDMSAELGLSSVEGAAEADIATLSATVNRAAFNYKPFGPVLGEAVKERLRKVFRGQVDVAKELAEWNLGEGWVAHVTAALLLGTREGTSARGGELGTLSTVEEALHHVAQERGVSLHKAATETEEVVAVDNTVLVDTARYLLRQLGHETRHDAQEPADTELMDAVTAELGGGWQKSVEPAFDARRAVLIDDRWATAREDLARMAAGEDVEGNFRATGQRVAELARWYGFDDIAEEALQDPGEQRIAVVTGMAPGSIAAAVVAKLLGEGACVIATASRLTAERVAFGQELYRRHAIGGAALWLVPANLASYRDVDALVEWIGSPQEEVIGAEKHLVKPAFVPDLFFPFAAPPVSGVLGDPAETQARVLLWGVERALAGLAEIGKDTHVDHRMHTVLPGSPNRGTFGGDGAYGETKAALDAIANKWHVEPWGQRVTLAHPRIGWVAGTNLMGGNDALVAAAEEAGVRVWSPADMATELLELCTPAARNRAAEAPLERDLTGGLDGIRLSDLRPRHEEEAEVASPPTINALPSPRRIEQPTATFQTTAQLEDTVVIVGLGEVSAWGSGRTRMEAEYGIRADGDVDLTAAGVLELAWMTGLLEWRNAPHAGWYHGDERVDESEIYARFKGEVIARSGVRSFVDDPAISDGTTQSMVEVFLEEDVRFPVEDPSGYEEEDPAHTRIEEVEGQWYVTRTAGASVCVPRRATLARKVGGQFPTDFDATRWGIPADMLESLDRMAVWNLVTTVDAYLSAGFSPAEILEAVDPADVAMTQGTGFGGMTSMRKLFVERFLEEDIPSDILQETLPNVIAAHTMQAYVGGYGAMIHPVGACATAAVSVEEGMDKIACGKADFVVAGAVDDISVESISGFASMNATADSDALEARGISERFYSRANDRRRAGFVEAQGGGTVLLARGSVAAKLGLPVYGVVAYAASFADGFHTSIPAPGLGALGAVRDDRLLRALDQYGVGADDIAVVSKHDTSTNANDPNETVLHTRMAERLGRSEGNPLFVVSQKSLTGHAKGGAAVFQISGLCDMLRTGRIPGNAALNCVDPAMADSPLVWPRTPLQLPEIRAGLLTSLGFGHVSAVVALVHPGAFYGVVAASLGSDAAAEWRDRATERLRAGAARREAGMLGEPLFERGQ</sequence>
<gene>
    <name evidence="8" type="ORF">H9867_02775</name>
</gene>
<dbReference type="PANTHER" id="PTHR10982:SF21">
    <property type="entry name" value="FATTY ACID SYNTHASE SUBUNIT BETA"/>
    <property type="match status" value="1"/>
</dbReference>
<keyword evidence="3" id="KW-0378">Hydrolase</keyword>
<dbReference type="GO" id="GO:0004312">
    <property type="term" value="F:fatty acid synthase activity"/>
    <property type="evidence" value="ECO:0007669"/>
    <property type="project" value="InterPro"/>
</dbReference>
<dbReference type="EMBL" id="DXFZ01000035">
    <property type="protein sequence ID" value="HIW95402.1"/>
    <property type="molecule type" value="Genomic_DNA"/>
</dbReference>
<accession>A0A9D1RX75</accession>
<dbReference type="SMART" id="SM00827">
    <property type="entry name" value="PKS_AT"/>
    <property type="match status" value="1"/>
</dbReference>
<dbReference type="PANTHER" id="PTHR10982">
    <property type="entry name" value="MALONYL COA-ACYL CARRIER PROTEIN TRANSACYLASE"/>
    <property type="match status" value="1"/>
</dbReference>
<dbReference type="Pfam" id="PF08354">
    <property type="entry name" value="Fas1-AflB-like_hel"/>
    <property type="match status" value="1"/>
</dbReference>
<dbReference type="InterPro" id="IPR016035">
    <property type="entry name" value="Acyl_Trfase/lysoPLipase"/>
</dbReference>
<evidence type="ECO:0000313" key="9">
    <source>
        <dbReference type="Proteomes" id="UP000824189"/>
    </source>
</evidence>
<keyword evidence="5" id="KW-0560">Oxidoreductase</keyword>
<keyword evidence="2" id="KW-0808">Transferase</keyword>
<comment type="caution">
    <text evidence="8">The sequence shown here is derived from an EMBL/GenBank/DDBJ whole genome shotgun (WGS) entry which is preliminary data.</text>
</comment>
<dbReference type="Gene3D" id="3.40.50.720">
    <property type="entry name" value="NAD(P)-binding Rossmann-like Domain"/>
    <property type="match status" value="1"/>
</dbReference>
<name>A0A9D1RX75_9CORY</name>
<dbReference type="GO" id="GO:0005835">
    <property type="term" value="C:fatty acid synthase complex"/>
    <property type="evidence" value="ECO:0007669"/>
    <property type="project" value="InterPro"/>
</dbReference>
<dbReference type="Gene3D" id="3.40.47.10">
    <property type="match status" value="1"/>
</dbReference>
<evidence type="ECO:0000256" key="5">
    <source>
        <dbReference type="ARBA" id="ARBA00023002"/>
    </source>
</evidence>
<dbReference type="SUPFAM" id="SSF51735">
    <property type="entry name" value="NAD(P)-binding Rossmann-fold domains"/>
    <property type="match status" value="1"/>
</dbReference>
<dbReference type="InterPro" id="IPR014031">
    <property type="entry name" value="Ketoacyl_synth_C"/>
</dbReference>
<dbReference type="PROSITE" id="PS52004">
    <property type="entry name" value="KS3_2"/>
    <property type="match status" value="1"/>
</dbReference>
<evidence type="ECO:0000256" key="6">
    <source>
        <dbReference type="SAM" id="MobiDB-lite"/>
    </source>
</evidence>
<dbReference type="Pfam" id="PF00698">
    <property type="entry name" value="Acyl_transf_1"/>
    <property type="match status" value="1"/>
</dbReference>
<comment type="similarity">
    <text evidence="1">Belongs to the enoyl-CoA hydratase/isomerase family.</text>
</comment>
<dbReference type="InterPro" id="IPR016039">
    <property type="entry name" value="Thiolase-like"/>
</dbReference>
<dbReference type="GO" id="GO:0004318">
    <property type="term" value="F:enoyl-[acyl-carrier-protein] reductase (NADH) activity"/>
    <property type="evidence" value="ECO:0007669"/>
    <property type="project" value="InterPro"/>
</dbReference>
<dbReference type="InterPro" id="IPR047224">
    <property type="entry name" value="FAS_alpha_su_C"/>
</dbReference>
<dbReference type="Pfam" id="PF18094">
    <property type="entry name" value="DNA_pol_B_N"/>
    <property type="match status" value="1"/>
</dbReference>
<evidence type="ECO:0000256" key="2">
    <source>
        <dbReference type="ARBA" id="ARBA00022679"/>
    </source>
</evidence>
<dbReference type="InterPro" id="IPR036291">
    <property type="entry name" value="NAD(P)-bd_dom_sf"/>
</dbReference>
<evidence type="ECO:0000259" key="7">
    <source>
        <dbReference type="PROSITE" id="PS52004"/>
    </source>
</evidence>
<dbReference type="GO" id="GO:0006633">
    <property type="term" value="P:fatty acid biosynthetic process"/>
    <property type="evidence" value="ECO:0007669"/>
    <property type="project" value="InterPro"/>
</dbReference>
<dbReference type="Pfam" id="PF01575">
    <property type="entry name" value="MaoC_dehydratas"/>
    <property type="match status" value="1"/>
</dbReference>
<dbReference type="SUPFAM" id="SSF53901">
    <property type="entry name" value="Thiolase-like"/>
    <property type="match status" value="2"/>
</dbReference>
<dbReference type="Gene3D" id="3.40.366.10">
    <property type="entry name" value="Malonyl-Coenzyme A Acyl Carrier Protein, domain 2"/>
    <property type="match status" value="2"/>
</dbReference>
<evidence type="ECO:0000313" key="8">
    <source>
        <dbReference type="EMBL" id="HIW95402.1"/>
    </source>
</evidence>
<dbReference type="InterPro" id="IPR013565">
    <property type="entry name" value="Fas1/AflB-like_central"/>
</dbReference>
<dbReference type="FunFam" id="3.40.366.10:FF:000009">
    <property type="entry name" value="Fatty acid synthase Fas"/>
    <property type="match status" value="1"/>
</dbReference>
<dbReference type="Gene3D" id="3.90.25.70">
    <property type="match status" value="1"/>
</dbReference>
<dbReference type="InterPro" id="IPR001227">
    <property type="entry name" value="Ac_transferase_dom_sf"/>
</dbReference>
<feature type="compositionally biased region" description="Low complexity" evidence="6">
    <location>
        <begin position="1511"/>
        <end position="1525"/>
    </location>
</feature>
<dbReference type="InterPro" id="IPR002539">
    <property type="entry name" value="MaoC-like_dom"/>
</dbReference>
<keyword evidence="4" id="KW-0521">NADP</keyword>
<dbReference type="InterPro" id="IPR014043">
    <property type="entry name" value="Acyl_transferase_dom"/>
</dbReference>